<protein>
    <submittedName>
        <fullName evidence="1">Uncharacterized protein</fullName>
    </submittedName>
</protein>
<dbReference type="OrthoDB" id="4248974at2"/>
<organism evidence="1 2">
    <name type="scientific">Pseudonocardia sulfidoxydans NBRC 16205</name>
    <dbReference type="NCBI Taxonomy" id="1223511"/>
    <lineage>
        <taxon>Bacteria</taxon>
        <taxon>Bacillati</taxon>
        <taxon>Actinomycetota</taxon>
        <taxon>Actinomycetes</taxon>
        <taxon>Pseudonocardiales</taxon>
        <taxon>Pseudonocardiaceae</taxon>
        <taxon>Pseudonocardia</taxon>
    </lineage>
</organism>
<dbReference type="RefSeq" id="WP_147110038.1">
    <property type="nucleotide sequence ID" value="NZ_BJVJ01000040.1"/>
</dbReference>
<evidence type="ECO:0000313" key="2">
    <source>
        <dbReference type="Proteomes" id="UP000321685"/>
    </source>
</evidence>
<dbReference type="AlphaFoldDB" id="A0A511DP09"/>
<name>A0A511DP09_9PSEU</name>
<proteinExistence type="predicted"/>
<keyword evidence="2" id="KW-1185">Reference proteome</keyword>
<reference evidence="1 2" key="1">
    <citation type="submission" date="2019-07" db="EMBL/GenBank/DDBJ databases">
        <title>Whole genome shotgun sequence of Pseudonocardia sulfidoxydans NBRC 16205.</title>
        <authorList>
            <person name="Hosoyama A."/>
            <person name="Uohara A."/>
            <person name="Ohji S."/>
            <person name="Ichikawa N."/>
        </authorList>
    </citation>
    <scope>NUCLEOTIDE SEQUENCE [LARGE SCALE GENOMIC DNA]</scope>
    <source>
        <strain evidence="1 2">NBRC 16205</strain>
    </source>
</reference>
<accession>A0A511DP09</accession>
<gene>
    <name evidence="1" type="ORF">PSU4_37420</name>
</gene>
<sequence length="92" mass="10077">MSWWQSLLWALAGGGLTEIYDFYKSIHSRKAWPWNKARTKKRDPNQGTPALYVTATLARLGLAAGVGAVFGASGQVSTHTSQLDSDLARWPS</sequence>
<dbReference type="Proteomes" id="UP000321685">
    <property type="component" value="Unassembled WGS sequence"/>
</dbReference>
<evidence type="ECO:0000313" key="1">
    <source>
        <dbReference type="EMBL" id="GEL24788.1"/>
    </source>
</evidence>
<dbReference type="EMBL" id="BJVJ01000040">
    <property type="protein sequence ID" value="GEL24788.1"/>
    <property type="molecule type" value="Genomic_DNA"/>
</dbReference>
<comment type="caution">
    <text evidence="1">The sequence shown here is derived from an EMBL/GenBank/DDBJ whole genome shotgun (WGS) entry which is preliminary data.</text>
</comment>